<protein>
    <recommendedName>
        <fullName evidence="3">Cytoplasmic protein</fullName>
    </recommendedName>
</protein>
<proteinExistence type="predicted"/>
<sequence>MNTYVAMLRGINVSGQKIIKMDRLKSIFESMQLQEVTTYIQSGNVIFETTETDTIVLRDRIESTLNEALGYDVPVVIRSRDELDEVIKRNPFAVAVLKEGEKVYVTFLASQPTAEAIEHFESYNNDVDDFRVLSREVYILSRKGYGKSLFSNNFVEKKLKVTATTRNWETVNKLADLSRR</sequence>
<organism evidence="1 2">
    <name type="scientific">Paenibacillus tyrfis</name>
    <dbReference type="NCBI Taxonomy" id="1501230"/>
    <lineage>
        <taxon>Bacteria</taxon>
        <taxon>Bacillati</taxon>
        <taxon>Bacillota</taxon>
        <taxon>Bacilli</taxon>
        <taxon>Bacillales</taxon>
        <taxon>Paenibacillaceae</taxon>
        <taxon>Paenibacillus</taxon>
    </lineage>
</organism>
<name>A0A081P9M2_9BACL</name>
<gene>
    <name evidence="1" type="ORF">ET33_19280</name>
</gene>
<dbReference type="SUPFAM" id="SSF160379">
    <property type="entry name" value="SP0830-like"/>
    <property type="match status" value="1"/>
</dbReference>
<dbReference type="InterPro" id="IPR012545">
    <property type="entry name" value="DUF1697"/>
</dbReference>
<dbReference type="eggNOG" id="COG3797">
    <property type="taxonomic scope" value="Bacteria"/>
</dbReference>
<keyword evidence="2" id="KW-1185">Reference proteome</keyword>
<evidence type="ECO:0008006" key="3">
    <source>
        <dbReference type="Google" id="ProtNLM"/>
    </source>
</evidence>
<evidence type="ECO:0000313" key="2">
    <source>
        <dbReference type="Proteomes" id="UP000028123"/>
    </source>
</evidence>
<dbReference type="EMBL" id="JNVM01000003">
    <property type="protein sequence ID" value="KEQ27395.1"/>
    <property type="molecule type" value="Genomic_DNA"/>
</dbReference>
<dbReference type="OrthoDB" id="9806494at2"/>
<reference evidence="1 2" key="1">
    <citation type="submission" date="2014-06" db="EMBL/GenBank/DDBJ databases">
        <title>Draft genome sequence of Paenibacillus sp. MSt1.</title>
        <authorList>
            <person name="Aw Y.K."/>
            <person name="Ong K.S."/>
            <person name="Gan H.M."/>
            <person name="Lee S.M."/>
        </authorList>
    </citation>
    <scope>NUCLEOTIDE SEQUENCE [LARGE SCALE GENOMIC DNA]</scope>
    <source>
        <strain evidence="1 2">MSt1</strain>
    </source>
</reference>
<dbReference type="PIRSF" id="PIRSF008502">
    <property type="entry name" value="UCP008502"/>
    <property type="match status" value="1"/>
</dbReference>
<dbReference type="Proteomes" id="UP000028123">
    <property type="component" value="Unassembled WGS sequence"/>
</dbReference>
<dbReference type="Gene3D" id="3.30.70.1260">
    <property type="entry name" value="bacterial protein sp0830 like"/>
    <property type="match status" value="1"/>
</dbReference>
<evidence type="ECO:0000313" key="1">
    <source>
        <dbReference type="EMBL" id="KEQ27395.1"/>
    </source>
</evidence>
<dbReference type="RefSeq" id="WP_036676098.1">
    <property type="nucleotide sequence ID" value="NZ_JNVM01000003.1"/>
</dbReference>
<dbReference type="PANTHER" id="PTHR36439">
    <property type="entry name" value="BLL4334 PROTEIN"/>
    <property type="match status" value="1"/>
</dbReference>
<accession>A0A081P9M2</accession>
<dbReference type="AlphaFoldDB" id="A0A081P9M2"/>
<comment type="caution">
    <text evidence="1">The sequence shown here is derived from an EMBL/GenBank/DDBJ whole genome shotgun (WGS) entry which is preliminary data.</text>
</comment>
<dbReference type="PANTHER" id="PTHR36439:SF1">
    <property type="entry name" value="DUF1697 DOMAIN-CONTAINING PROTEIN"/>
    <property type="match status" value="1"/>
</dbReference>
<dbReference type="Pfam" id="PF08002">
    <property type="entry name" value="DUF1697"/>
    <property type="match status" value="1"/>
</dbReference>
<dbReference type="Gene3D" id="3.30.70.1280">
    <property type="entry name" value="SP0830-like domains"/>
    <property type="match status" value="1"/>
</dbReference>